<gene>
    <name evidence="2" type="ORF">RhiXN_04641</name>
</gene>
<feature type="compositionally biased region" description="Basic and acidic residues" evidence="1">
    <location>
        <begin position="98"/>
        <end position="110"/>
    </location>
</feature>
<proteinExistence type="predicted"/>
<dbReference type="EMBL" id="CP059659">
    <property type="protein sequence ID" value="QRW16640.1"/>
    <property type="molecule type" value="Genomic_DNA"/>
</dbReference>
<sequence length="110" mass="11561">MAPIAGPSRLPATEPPLIKLRDAGNGTYIEDYPIITAGAPIGNACKKKGSLAELLGLKGTNKAPERPVVQTMEGEGKESVAKQCGSSAGHQQFTAGTKMDDNKVDWRKAL</sequence>
<accession>A0A8H8NNX8</accession>
<protein>
    <submittedName>
        <fullName evidence="2">Uncharacterized protein</fullName>
    </submittedName>
</protein>
<feature type="compositionally biased region" description="Polar residues" evidence="1">
    <location>
        <begin position="86"/>
        <end position="95"/>
    </location>
</feature>
<evidence type="ECO:0000313" key="3">
    <source>
        <dbReference type="Proteomes" id="UP000650533"/>
    </source>
</evidence>
<organism evidence="2 3">
    <name type="scientific">Rhizoctonia solani</name>
    <dbReference type="NCBI Taxonomy" id="456999"/>
    <lineage>
        <taxon>Eukaryota</taxon>
        <taxon>Fungi</taxon>
        <taxon>Dikarya</taxon>
        <taxon>Basidiomycota</taxon>
        <taxon>Agaricomycotina</taxon>
        <taxon>Agaricomycetes</taxon>
        <taxon>Cantharellales</taxon>
        <taxon>Ceratobasidiaceae</taxon>
        <taxon>Rhizoctonia</taxon>
    </lineage>
</organism>
<dbReference type="KEGG" id="rsx:RhiXN_04641"/>
<dbReference type="GeneID" id="67026921"/>
<feature type="region of interest" description="Disordered" evidence="1">
    <location>
        <begin position="86"/>
        <end position="110"/>
    </location>
</feature>
<dbReference type="AlphaFoldDB" id="A0A8H8NNX8"/>
<evidence type="ECO:0000256" key="1">
    <source>
        <dbReference type="SAM" id="MobiDB-lite"/>
    </source>
</evidence>
<dbReference type="Proteomes" id="UP000650533">
    <property type="component" value="Chromosome 2"/>
</dbReference>
<evidence type="ECO:0000313" key="2">
    <source>
        <dbReference type="EMBL" id="QRW16640.1"/>
    </source>
</evidence>
<dbReference type="RefSeq" id="XP_043176877.1">
    <property type="nucleotide sequence ID" value="XM_043324458.1"/>
</dbReference>
<reference evidence="2" key="1">
    <citation type="submission" date="2020-05" db="EMBL/GenBank/DDBJ databases">
        <title>Evolutionary and genomic comparisons of hybrid uninucleate and nonhybrid Rhizoctonia fungi.</title>
        <authorList>
            <person name="Li C."/>
            <person name="Chen X."/>
        </authorList>
    </citation>
    <scope>NUCLEOTIDE SEQUENCE</scope>
    <source>
        <strain evidence="2">AG-1 IA</strain>
    </source>
</reference>
<name>A0A8H8NNX8_9AGAM</name>